<keyword evidence="1" id="KW-1133">Transmembrane helix</keyword>
<reference evidence="2 3" key="1">
    <citation type="submission" date="2023-02" db="EMBL/GenBank/DDBJ databases">
        <title>Genome sequence of Lentisphaera profundi SAORIC-696.</title>
        <authorList>
            <person name="Kim e."/>
            <person name="Cho J.-C."/>
            <person name="Choi A."/>
            <person name="Kang I."/>
        </authorList>
    </citation>
    <scope>NUCLEOTIDE SEQUENCE [LARGE SCALE GENOMIC DNA]</scope>
    <source>
        <strain evidence="2 3">SAORIC-696</strain>
    </source>
</reference>
<proteinExistence type="predicted"/>
<dbReference type="Proteomes" id="UP001214250">
    <property type="component" value="Chromosome 1"/>
</dbReference>
<dbReference type="EMBL" id="CP117811">
    <property type="protein sequence ID" value="WDE96418.1"/>
    <property type="molecule type" value="Genomic_DNA"/>
</dbReference>
<feature type="transmembrane region" description="Helical" evidence="1">
    <location>
        <begin position="110"/>
        <end position="132"/>
    </location>
</feature>
<dbReference type="RefSeq" id="WP_274150484.1">
    <property type="nucleotide sequence ID" value="NZ_CP117811.1"/>
</dbReference>
<sequence length="141" mass="16438">MNKRAAFILLLLTLLFLGRVSAQLVEFYVDVPIIPNFEEWHSATIPYGLLLFFQLIILYLMLINVKRLWEGNFSAKMSKGKIFLMLGLVYFFAMIARHILGLTLLSDTVWFTSFLSIYFHYVLAAYLTYLGWIHHKQATHA</sequence>
<evidence type="ECO:0000313" key="3">
    <source>
        <dbReference type="Proteomes" id="UP001214250"/>
    </source>
</evidence>
<evidence type="ECO:0000313" key="2">
    <source>
        <dbReference type="EMBL" id="WDE96418.1"/>
    </source>
</evidence>
<feature type="transmembrane region" description="Helical" evidence="1">
    <location>
        <begin position="83"/>
        <end position="104"/>
    </location>
</feature>
<protein>
    <submittedName>
        <fullName evidence="2">Uncharacterized protein</fullName>
    </submittedName>
</protein>
<keyword evidence="1" id="KW-0812">Transmembrane</keyword>
<organism evidence="2 3">
    <name type="scientific">Lentisphaera profundi</name>
    <dbReference type="NCBI Taxonomy" id="1658616"/>
    <lineage>
        <taxon>Bacteria</taxon>
        <taxon>Pseudomonadati</taxon>
        <taxon>Lentisphaerota</taxon>
        <taxon>Lentisphaeria</taxon>
        <taxon>Lentisphaerales</taxon>
        <taxon>Lentisphaeraceae</taxon>
        <taxon>Lentisphaera</taxon>
    </lineage>
</organism>
<evidence type="ECO:0000256" key="1">
    <source>
        <dbReference type="SAM" id="Phobius"/>
    </source>
</evidence>
<feature type="transmembrane region" description="Helical" evidence="1">
    <location>
        <begin position="46"/>
        <end position="63"/>
    </location>
</feature>
<name>A0ABY7VWH8_9BACT</name>
<keyword evidence="3" id="KW-1185">Reference proteome</keyword>
<keyword evidence="1" id="KW-0472">Membrane</keyword>
<accession>A0ABY7VWH8</accession>
<gene>
    <name evidence="2" type="ORF">PQO03_00355</name>
</gene>